<dbReference type="AlphaFoldDB" id="A0A2U3PBJ7"/>
<keyword evidence="2" id="KW-1133">Transmembrane helix</keyword>
<feature type="transmembrane region" description="Helical" evidence="2">
    <location>
        <begin position="516"/>
        <end position="534"/>
    </location>
</feature>
<feature type="transmembrane region" description="Helical" evidence="2">
    <location>
        <begin position="849"/>
        <end position="870"/>
    </location>
</feature>
<feature type="transmembrane region" description="Helical" evidence="2">
    <location>
        <begin position="322"/>
        <end position="346"/>
    </location>
</feature>
<keyword evidence="2" id="KW-0472">Membrane</keyword>
<organism evidence="3 4">
    <name type="scientific">Mycobacterium numidiamassiliense</name>
    <dbReference type="NCBI Taxonomy" id="1841861"/>
    <lineage>
        <taxon>Bacteria</taxon>
        <taxon>Bacillati</taxon>
        <taxon>Actinomycetota</taxon>
        <taxon>Actinomycetes</taxon>
        <taxon>Mycobacteriales</taxon>
        <taxon>Mycobacteriaceae</taxon>
        <taxon>Mycobacterium</taxon>
    </lineage>
</organism>
<feature type="transmembrane region" description="Helical" evidence="2">
    <location>
        <begin position="715"/>
        <end position="734"/>
    </location>
</feature>
<feature type="transmembrane region" description="Helical" evidence="2">
    <location>
        <begin position="607"/>
        <end position="632"/>
    </location>
</feature>
<feature type="transmembrane region" description="Helical" evidence="2">
    <location>
        <begin position="278"/>
        <end position="302"/>
    </location>
</feature>
<reference evidence="3 4" key="1">
    <citation type="submission" date="2017-01" db="EMBL/GenBank/DDBJ databases">
        <authorList>
            <consortium name="Urmite Genomes"/>
        </authorList>
    </citation>
    <scope>NUCLEOTIDE SEQUENCE [LARGE SCALE GENOMIC DNA]</scope>
    <source>
        <strain evidence="3 4">AB215</strain>
    </source>
</reference>
<feature type="transmembrane region" description="Helical" evidence="2">
    <location>
        <begin position="554"/>
        <end position="574"/>
    </location>
</feature>
<accession>A0A2U3PBJ7</accession>
<feature type="transmembrane region" description="Helical" evidence="2">
    <location>
        <begin position="353"/>
        <end position="374"/>
    </location>
</feature>
<dbReference type="RefSeq" id="WP_077079787.1">
    <property type="nucleotide sequence ID" value="NZ_FUEZ01000004.1"/>
</dbReference>
<keyword evidence="2" id="KW-0812">Transmembrane</keyword>
<dbReference type="EMBL" id="FUEZ01000004">
    <property type="protein sequence ID" value="SPM41116.1"/>
    <property type="molecule type" value="Genomic_DNA"/>
</dbReference>
<feature type="region of interest" description="Disordered" evidence="1">
    <location>
        <begin position="404"/>
        <end position="428"/>
    </location>
</feature>
<feature type="transmembrane region" description="Helical" evidence="2">
    <location>
        <begin position="693"/>
        <end position="709"/>
    </location>
</feature>
<gene>
    <name evidence="3" type="ORF">MNAB215_3319</name>
</gene>
<dbReference type="OrthoDB" id="8229713at2"/>
<feature type="transmembrane region" description="Helical" evidence="2">
    <location>
        <begin position="246"/>
        <end position="266"/>
    </location>
</feature>
<evidence type="ECO:0000256" key="1">
    <source>
        <dbReference type="SAM" id="MobiDB-lite"/>
    </source>
</evidence>
<feature type="transmembrane region" description="Helical" evidence="2">
    <location>
        <begin position="45"/>
        <end position="71"/>
    </location>
</feature>
<feature type="transmembrane region" description="Helical" evidence="2">
    <location>
        <begin position="652"/>
        <end position="672"/>
    </location>
</feature>
<sequence>MAKHLSKSAVRAISGASDQVFSSLSNGLIIYAVAVVTATDDFGEIALLLTLLSAAIGALRGALGTPLLLTAGRDSSDIRREGAFAFTSALLVSPVVGAVMWAVGGAGIGLQAILIIVATPIVLAEDVLRFVAIALGRPHIAALWDGVWFAGSAALLVATWLRLPLATTTNILGVWTALALISLAGMVVGVRVFPRFKNFRAWISDGWQHRVRYGADYGLEQTAVFGVLLFASVILTPYVSATLRGATALLAPIAIATSAIPLVVIPESRRQNMAPQRVWNALARITLVSSCGTALFGTALFFLPSKLGELLLGDTFDDARGIIPIVAIEYAIVVWAVAVIFFLRAFNRSADALALKLTYALVMPAMAFGGGLLFHTAAGVVVGMASAATFNAAFSLIRIKPWKSQGPADHPPSAEQEPLPSSASGRVSTDAGDQLLKVGAAKAMPLATRLRLHPPTQLGEPLMTLWTFAVLALLVPAVIIRFTGIPDGLTWLWPLPAVVIASARLAWLVGKGDRRLFEMIFWVYTYAFMGLAPLAQIRQDHWPITVPRVDDTLIGIATLMVLLGLGAFLAGAGLDGATSLRRDKGAQKRADANGTGAQKFTISYQRAVLLATFAILIALYYLSNVGWFQFLLGRAEARAAYDAVWPVGSPGVVVLPCTYMALLVAFIALVRCRQEAKAASLRGATILPSARRGNLFLIVVVGLLLADVMNPISTARYHTGTAIFGAATAFGLFATHRRFRGFTCSLLAAMLAIFPFTHAFRTTLKASFKAANPVDSLMSGDYDSFAQLMNGYLVGTREGIPVGKQFSGVLLFWLRRAWWEDKPVDTGVHIANVRGYGFTNLSAPLWIELYLNGGWVLLVVGMFALGYGLHRWDTRLEAQIQVARIPGPVGCILPFYMLILLRGSLLQAAAFLFFIVTFSLFVAQRKKANTRRGALHVRPQPPPTRMEPRAAYASP</sequence>
<feature type="transmembrane region" description="Helical" evidence="2">
    <location>
        <begin position="741"/>
        <end position="760"/>
    </location>
</feature>
<feature type="transmembrane region" description="Helical" evidence="2">
    <location>
        <begin position="882"/>
        <end position="899"/>
    </location>
</feature>
<feature type="transmembrane region" description="Helical" evidence="2">
    <location>
        <begin position="905"/>
        <end position="923"/>
    </location>
</feature>
<feature type="transmembrane region" description="Helical" evidence="2">
    <location>
        <begin position="380"/>
        <end position="397"/>
    </location>
</feature>
<feature type="transmembrane region" description="Helical" evidence="2">
    <location>
        <begin position="83"/>
        <end position="102"/>
    </location>
</feature>
<feature type="transmembrane region" description="Helical" evidence="2">
    <location>
        <begin position="20"/>
        <end position="39"/>
    </location>
</feature>
<feature type="transmembrane region" description="Helical" evidence="2">
    <location>
        <begin position="465"/>
        <end position="485"/>
    </location>
</feature>
<feature type="transmembrane region" description="Helical" evidence="2">
    <location>
        <begin position="140"/>
        <end position="161"/>
    </location>
</feature>
<keyword evidence="4" id="KW-1185">Reference proteome</keyword>
<evidence type="ECO:0000256" key="2">
    <source>
        <dbReference type="SAM" id="Phobius"/>
    </source>
</evidence>
<evidence type="ECO:0000313" key="4">
    <source>
        <dbReference type="Proteomes" id="UP000240424"/>
    </source>
</evidence>
<feature type="transmembrane region" description="Helical" evidence="2">
    <location>
        <begin position="173"/>
        <end position="193"/>
    </location>
</feature>
<protein>
    <submittedName>
        <fullName evidence="3">Uncharacterized protein</fullName>
    </submittedName>
</protein>
<feature type="transmembrane region" description="Helical" evidence="2">
    <location>
        <begin position="108"/>
        <end position="128"/>
    </location>
</feature>
<proteinExistence type="predicted"/>
<evidence type="ECO:0000313" key="3">
    <source>
        <dbReference type="EMBL" id="SPM41116.1"/>
    </source>
</evidence>
<dbReference type="Proteomes" id="UP000240424">
    <property type="component" value="Unassembled WGS sequence"/>
</dbReference>
<feature type="transmembrane region" description="Helical" evidence="2">
    <location>
        <begin position="222"/>
        <end position="240"/>
    </location>
</feature>
<dbReference type="STRING" id="1841861.GCA_900157365_01638"/>
<feature type="transmembrane region" description="Helical" evidence="2">
    <location>
        <begin position="491"/>
        <end position="509"/>
    </location>
</feature>
<feature type="region of interest" description="Disordered" evidence="1">
    <location>
        <begin position="932"/>
        <end position="955"/>
    </location>
</feature>
<name>A0A2U3PBJ7_9MYCO</name>